<evidence type="ECO:0000313" key="2">
    <source>
        <dbReference type="Proteomes" id="UP000292052"/>
    </source>
</evidence>
<dbReference type="InterPro" id="IPR036397">
    <property type="entry name" value="RNaseH_sf"/>
</dbReference>
<comment type="caution">
    <text evidence="1">The sequence shown here is derived from an EMBL/GenBank/DDBJ whole genome shotgun (WGS) entry which is preliminary data.</text>
</comment>
<dbReference type="Gene3D" id="3.30.420.10">
    <property type="entry name" value="Ribonuclease H-like superfamily/Ribonuclease H"/>
    <property type="match status" value="1"/>
</dbReference>
<organism evidence="1 2">
    <name type="scientific">Asbolus verrucosus</name>
    <name type="common">Desert ironclad beetle</name>
    <dbReference type="NCBI Taxonomy" id="1661398"/>
    <lineage>
        <taxon>Eukaryota</taxon>
        <taxon>Metazoa</taxon>
        <taxon>Ecdysozoa</taxon>
        <taxon>Arthropoda</taxon>
        <taxon>Hexapoda</taxon>
        <taxon>Insecta</taxon>
        <taxon>Pterygota</taxon>
        <taxon>Neoptera</taxon>
        <taxon>Endopterygota</taxon>
        <taxon>Coleoptera</taxon>
        <taxon>Polyphaga</taxon>
        <taxon>Cucujiformia</taxon>
        <taxon>Tenebrionidae</taxon>
        <taxon>Pimeliinae</taxon>
        <taxon>Asbolus</taxon>
    </lineage>
</organism>
<evidence type="ECO:0000313" key="1">
    <source>
        <dbReference type="EMBL" id="RZC39656.1"/>
    </source>
</evidence>
<dbReference type="AlphaFoldDB" id="A0A482W3N5"/>
<dbReference type="GO" id="GO:0003676">
    <property type="term" value="F:nucleic acid binding"/>
    <property type="evidence" value="ECO:0007669"/>
    <property type="project" value="InterPro"/>
</dbReference>
<dbReference type="EMBL" id="QDEB01032305">
    <property type="protein sequence ID" value="RZC39656.1"/>
    <property type="molecule type" value="Genomic_DNA"/>
</dbReference>
<name>A0A482W3N5_ASBVE</name>
<accession>A0A482W3N5</accession>
<sequence>MLKNRDTTAVSARNELQEESRFCLKSSDGRQKVWRRPGERFAQCNIVPRVSFGGGSIMVWGGISMEARTELVVVNGGAI</sequence>
<protein>
    <submittedName>
        <fullName evidence="1">Uncharacterized protein</fullName>
    </submittedName>
</protein>
<dbReference type="STRING" id="1661398.A0A482W3N5"/>
<proteinExistence type="predicted"/>
<keyword evidence="2" id="KW-1185">Reference proteome</keyword>
<feature type="non-terminal residue" evidence="1">
    <location>
        <position position="79"/>
    </location>
</feature>
<dbReference type="OrthoDB" id="25402at2759"/>
<dbReference type="Proteomes" id="UP000292052">
    <property type="component" value="Unassembled WGS sequence"/>
</dbReference>
<gene>
    <name evidence="1" type="ORF">BDFB_014320</name>
</gene>
<reference evidence="1 2" key="1">
    <citation type="submission" date="2017-03" db="EMBL/GenBank/DDBJ databases">
        <title>Genome of the blue death feigning beetle - Asbolus verrucosus.</title>
        <authorList>
            <person name="Rider S.D."/>
        </authorList>
    </citation>
    <scope>NUCLEOTIDE SEQUENCE [LARGE SCALE GENOMIC DNA]</scope>
    <source>
        <strain evidence="1">Butters</strain>
        <tissue evidence="1">Head and leg muscle</tissue>
    </source>
</reference>